<dbReference type="Pfam" id="PF00924">
    <property type="entry name" value="MS_channel_2nd"/>
    <property type="match status" value="1"/>
</dbReference>
<dbReference type="InterPro" id="IPR006686">
    <property type="entry name" value="MscS_channel_CS"/>
</dbReference>
<dbReference type="GO" id="GO:0008381">
    <property type="term" value="F:mechanosensitive monoatomic ion channel activity"/>
    <property type="evidence" value="ECO:0007669"/>
    <property type="project" value="InterPro"/>
</dbReference>
<evidence type="ECO:0000259" key="9">
    <source>
        <dbReference type="Pfam" id="PF21082"/>
    </source>
</evidence>
<feature type="transmembrane region" description="Helical" evidence="7">
    <location>
        <begin position="72"/>
        <end position="95"/>
    </location>
</feature>
<organism evidence="11 12">
    <name type="scientific">Desulfosarcina alkanivorans</name>
    <dbReference type="NCBI Taxonomy" id="571177"/>
    <lineage>
        <taxon>Bacteria</taxon>
        <taxon>Pseudomonadati</taxon>
        <taxon>Thermodesulfobacteriota</taxon>
        <taxon>Desulfobacteria</taxon>
        <taxon>Desulfobacterales</taxon>
        <taxon>Desulfosarcinaceae</taxon>
        <taxon>Desulfosarcina</taxon>
    </lineage>
</organism>
<keyword evidence="12" id="KW-1185">Reference proteome</keyword>
<dbReference type="InterPro" id="IPR011066">
    <property type="entry name" value="MscS_channel_C_sf"/>
</dbReference>
<feature type="domain" description="Mechanosensitive ion channel transmembrane helices 2/3" evidence="10">
    <location>
        <begin position="75"/>
        <end position="116"/>
    </location>
</feature>
<dbReference type="PANTHER" id="PTHR30221:SF1">
    <property type="entry name" value="SMALL-CONDUCTANCE MECHANOSENSITIVE CHANNEL"/>
    <property type="match status" value="1"/>
</dbReference>
<dbReference type="Pfam" id="PF05552">
    <property type="entry name" value="MS_channel_1st_1"/>
    <property type="match status" value="1"/>
</dbReference>
<evidence type="ECO:0000313" key="11">
    <source>
        <dbReference type="EMBL" id="BBO70393.1"/>
    </source>
</evidence>
<dbReference type="InterPro" id="IPR049142">
    <property type="entry name" value="MS_channel_1st"/>
</dbReference>
<evidence type="ECO:0000256" key="3">
    <source>
        <dbReference type="ARBA" id="ARBA00022475"/>
    </source>
</evidence>
<evidence type="ECO:0000256" key="7">
    <source>
        <dbReference type="SAM" id="Phobius"/>
    </source>
</evidence>
<dbReference type="InterPro" id="IPR049278">
    <property type="entry name" value="MS_channel_C"/>
</dbReference>
<dbReference type="InterPro" id="IPR011014">
    <property type="entry name" value="MscS_channel_TM-2"/>
</dbReference>
<evidence type="ECO:0000259" key="8">
    <source>
        <dbReference type="Pfam" id="PF00924"/>
    </source>
</evidence>
<feature type="transmembrane region" description="Helical" evidence="7">
    <location>
        <begin position="101"/>
        <end position="131"/>
    </location>
</feature>
<keyword evidence="4 7" id="KW-0812">Transmembrane</keyword>
<dbReference type="SUPFAM" id="SSF82861">
    <property type="entry name" value="Mechanosensitive channel protein MscS (YggB), transmembrane region"/>
    <property type="match status" value="1"/>
</dbReference>
<feature type="domain" description="Mechanosensitive ion channel MscS" evidence="8">
    <location>
        <begin position="118"/>
        <end position="183"/>
    </location>
</feature>
<dbReference type="InterPro" id="IPR008910">
    <property type="entry name" value="MSC_TM_helix"/>
</dbReference>
<dbReference type="Gene3D" id="2.30.30.60">
    <property type="match status" value="1"/>
</dbReference>
<comment type="similarity">
    <text evidence="2">Belongs to the MscS (TC 1.A.23) family.</text>
</comment>
<evidence type="ECO:0000256" key="1">
    <source>
        <dbReference type="ARBA" id="ARBA00004651"/>
    </source>
</evidence>
<proteinExistence type="inferred from homology"/>
<dbReference type="Gene3D" id="3.30.70.100">
    <property type="match status" value="1"/>
</dbReference>
<dbReference type="AlphaFoldDB" id="A0A5K7YPX2"/>
<dbReference type="Pfam" id="PF21088">
    <property type="entry name" value="MS_channel_1st"/>
    <property type="match status" value="1"/>
</dbReference>
<dbReference type="KEGG" id="dalk:DSCA_43230"/>
<dbReference type="Proteomes" id="UP000427906">
    <property type="component" value="Chromosome"/>
</dbReference>
<evidence type="ECO:0000256" key="6">
    <source>
        <dbReference type="ARBA" id="ARBA00023136"/>
    </source>
</evidence>
<dbReference type="InterPro" id="IPR023408">
    <property type="entry name" value="MscS_beta-dom_sf"/>
</dbReference>
<dbReference type="PROSITE" id="PS01246">
    <property type="entry name" value="UPF0003"/>
    <property type="match status" value="1"/>
</dbReference>
<feature type="transmembrane region" description="Helical" evidence="7">
    <location>
        <begin position="30"/>
        <end position="52"/>
    </location>
</feature>
<accession>A0A5K7YPX2</accession>
<comment type="subcellular location">
    <subcellularLocation>
        <location evidence="1">Cell membrane</location>
        <topology evidence="1">Multi-pass membrane protein</topology>
    </subcellularLocation>
</comment>
<dbReference type="SUPFAM" id="SSF82689">
    <property type="entry name" value="Mechanosensitive channel protein MscS (YggB), C-terminal domain"/>
    <property type="match status" value="1"/>
</dbReference>
<reference evidence="11 12" key="1">
    <citation type="submission" date="2019-11" db="EMBL/GenBank/DDBJ databases">
        <title>Comparative genomics of hydrocarbon-degrading Desulfosarcina strains.</title>
        <authorList>
            <person name="Watanabe M."/>
            <person name="Kojima H."/>
            <person name="Fukui M."/>
        </authorList>
    </citation>
    <scope>NUCLEOTIDE SEQUENCE [LARGE SCALE GENOMIC DNA]</scope>
    <source>
        <strain evidence="11 12">PL12</strain>
    </source>
</reference>
<evidence type="ECO:0000256" key="2">
    <source>
        <dbReference type="ARBA" id="ARBA00008017"/>
    </source>
</evidence>
<protein>
    <submittedName>
        <fullName evidence="11">Mechanosensitive ion channel protein</fullName>
    </submittedName>
</protein>
<dbReference type="InterPro" id="IPR006685">
    <property type="entry name" value="MscS_channel_2nd"/>
</dbReference>
<keyword evidence="6 7" id="KW-0472">Membrane</keyword>
<dbReference type="EMBL" id="AP021874">
    <property type="protein sequence ID" value="BBO70393.1"/>
    <property type="molecule type" value="Genomic_DNA"/>
</dbReference>
<dbReference type="SUPFAM" id="SSF50182">
    <property type="entry name" value="Sm-like ribonucleoproteins"/>
    <property type="match status" value="1"/>
</dbReference>
<dbReference type="GO" id="GO:0005886">
    <property type="term" value="C:plasma membrane"/>
    <property type="evidence" value="ECO:0007669"/>
    <property type="project" value="UniProtKB-SubCell"/>
</dbReference>
<dbReference type="Gene3D" id="1.10.287.1260">
    <property type="match status" value="1"/>
</dbReference>
<evidence type="ECO:0000313" key="12">
    <source>
        <dbReference type="Proteomes" id="UP000427906"/>
    </source>
</evidence>
<sequence>MIGIAMIVREELRKMDINQMLEKVWELVTIYGLKVIAAIVIFVVGRWIARFISNMVRKMMRKADVDQTLRKFVANMTYIALLVFVVLAALSQLGIQTTSFIAVLGAAGLAVGLALQGSLSNFAAGFLMILFRPIRVGDFIEGAGTAGTVEEIAIFTTTLTTPDNKTVIVPNAAMTSDNIVNWTVKGTRRVDMVMGIGYDDDIDKAKQIMADVLARDPRILTEPAPQIAMVELADSSVNFVVRPWVKASDYWAVHMAVHEAIKKAFDAEGISIPYPQRDVHLYQHTQAD</sequence>
<feature type="domain" description="Mechanosensitive ion channel MscS C-terminal" evidence="9">
    <location>
        <begin position="190"/>
        <end position="272"/>
    </location>
</feature>
<dbReference type="Pfam" id="PF21082">
    <property type="entry name" value="MS_channel_3rd"/>
    <property type="match status" value="1"/>
</dbReference>
<keyword evidence="5 7" id="KW-1133">Transmembrane helix</keyword>
<gene>
    <name evidence="11" type="ORF">DSCA_43230</name>
</gene>
<dbReference type="PANTHER" id="PTHR30221">
    <property type="entry name" value="SMALL-CONDUCTANCE MECHANOSENSITIVE CHANNEL"/>
    <property type="match status" value="1"/>
</dbReference>
<evidence type="ECO:0000256" key="5">
    <source>
        <dbReference type="ARBA" id="ARBA00022989"/>
    </source>
</evidence>
<evidence type="ECO:0000256" key="4">
    <source>
        <dbReference type="ARBA" id="ARBA00022692"/>
    </source>
</evidence>
<dbReference type="InterPro" id="IPR045275">
    <property type="entry name" value="MscS_archaea/bacteria_type"/>
</dbReference>
<evidence type="ECO:0000259" key="10">
    <source>
        <dbReference type="Pfam" id="PF21088"/>
    </source>
</evidence>
<name>A0A5K7YPX2_9BACT</name>
<dbReference type="InterPro" id="IPR010920">
    <property type="entry name" value="LSM_dom_sf"/>
</dbReference>
<keyword evidence="3" id="KW-1003">Cell membrane</keyword>